<evidence type="ECO:0000256" key="13">
    <source>
        <dbReference type="ARBA" id="ARBA00023180"/>
    </source>
</evidence>
<feature type="domain" description="Cadherin" evidence="19">
    <location>
        <begin position="410"/>
        <end position="524"/>
    </location>
</feature>
<dbReference type="Ensembl" id="ENSELUT00000074640.2">
    <property type="protein sequence ID" value="ENSELUP00000046073.2"/>
    <property type="gene ID" value="ENSELUG00000005693.3"/>
</dbReference>
<dbReference type="SMART" id="SM01055">
    <property type="entry name" value="Cadherin_pro"/>
    <property type="match status" value="1"/>
</dbReference>
<reference evidence="20" key="2">
    <citation type="submission" date="2020-02" db="EMBL/GenBank/DDBJ databases">
        <title>Esox lucius (northern pike) genome, fEsoLuc1, primary haplotype.</title>
        <authorList>
            <person name="Myers G."/>
            <person name="Karagic N."/>
            <person name="Meyer A."/>
            <person name="Pippel M."/>
            <person name="Reichard M."/>
            <person name="Winkler S."/>
            <person name="Tracey A."/>
            <person name="Sims Y."/>
            <person name="Howe K."/>
            <person name="Rhie A."/>
            <person name="Formenti G."/>
            <person name="Durbin R."/>
            <person name="Fedrigo O."/>
            <person name="Jarvis E.D."/>
        </authorList>
    </citation>
    <scope>NUCLEOTIDE SEQUENCE [LARGE SCALE GENOMIC DNA]</scope>
</reference>
<dbReference type="GO" id="GO:0008013">
    <property type="term" value="F:beta-catenin binding"/>
    <property type="evidence" value="ECO:0007669"/>
    <property type="project" value="TreeGrafter"/>
</dbReference>
<evidence type="ECO:0000256" key="14">
    <source>
        <dbReference type="ARBA" id="ARBA00041040"/>
    </source>
</evidence>
<accession>A0A6Q2WXX0</accession>
<dbReference type="PANTHER" id="PTHR24027">
    <property type="entry name" value="CADHERIN-23"/>
    <property type="match status" value="1"/>
</dbReference>
<evidence type="ECO:0000256" key="4">
    <source>
        <dbReference type="ARBA" id="ARBA00022692"/>
    </source>
</evidence>
<dbReference type="PROSITE" id="PS00232">
    <property type="entry name" value="CADHERIN_1"/>
    <property type="match status" value="2"/>
</dbReference>
<dbReference type="InterPro" id="IPR039808">
    <property type="entry name" value="Cadherin"/>
</dbReference>
<feature type="domain" description="Cadherin" evidence="19">
    <location>
        <begin position="746"/>
        <end position="853"/>
    </location>
</feature>
<dbReference type="GO" id="GO:0005912">
    <property type="term" value="C:adherens junction"/>
    <property type="evidence" value="ECO:0007669"/>
    <property type="project" value="UniProtKB-SubCell"/>
</dbReference>
<dbReference type="GO" id="GO:0016339">
    <property type="term" value="P:calcium-dependent cell-cell adhesion via plasma membrane cell adhesion molecules"/>
    <property type="evidence" value="ECO:0007669"/>
    <property type="project" value="TreeGrafter"/>
</dbReference>
<dbReference type="FunFam" id="2.60.40.60:FF:000027">
    <property type="entry name" value="Cadherin 2"/>
    <property type="match status" value="1"/>
</dbReference>
<dbReference type="InterPro" id="IPR020894">
    <property type="entry name" value="Cadherin_CS"/>
</dbReference>
<dbReference type="PROSITE" id="PS50268">
    <property type="entry name" value="CADHERIN_2"/>
    <property type="match status" value="5"/>
</dbReference>
<dbReference type="GO" id="GO:0048925">
    <property type="term" value="P:lateral line system development"/>
    <property type="evidence" value="ECO:0007669"/>
    <property type="project" value="Ensembl"/>
</dbReference>
<evidence type="ECO:0000256" key="16">
    <source>
        <dbReference type="RuleBase" id="RU003318"/>
    </source>
</evidence>
<keyword evidence="12 18" id="KW-0472">Membrane</keyword>
<dbReference type="GO" id="GO:0044331">
    <property type="term" value="P:cell-cell adhesion mediated by cadherin"/>
    <property type="evidence" value="ECO:0007669"/>
    <property type="project" value="TreeGrafter"/>
</dbReference>
<keyword evidence="13" id="KW-0325">Glycoprotein</keyword>
<keyword evidence="11 18" id="KW-1133">Transmembrane helix</keyword>
<dbReference type="GO" id="GO:0001764">
    <property type="term" value="P:neuron migration"/>
    <property type="evidence" value="ECO:0007669"/>
    <property type="project" value="UniProtKB-ARBA"/>
</dbReference>
<sequence length="1049" mass="115186">MFVREEKLFQYLTTVNKQSPHSLKCYYRLPPIPGFKPPSQCLHPPFLCLHPPSLCLHPLHPFAFIPSIPLPSSPPSLCLHPLHPSAFIPSIPLPSFPIPLPSFPIPLPPSPHPSVFIPHPSAFIPSIPLSSSPSSPAPRPVLCLHPAPRPVLCLHPHIPLPPPQPCILQSAPPSLSPSPPLSLSHWVILFLNVSLYLFLSRKAVGFESSDPHFAVRPDGSVYAEQEVLNLTEPVQFMVTARGGHDPNIWETTVKLALAGHPPSIGVEDMIARAWESNPKVIKFPRKHQRSSSANGLRRQKRDWVIPPINVPENSRGPFPQMLVRIRSDQDQEKGIRYSITGAGADQPPSDVYNIDPVHGKMFVTRPLDREERASYHLRAHAVDMNGNKVENPIDLYIYVIDMNDNRPEFQNQVYNGSVAEGSKPGTSVMRVTANDSDDDTTANGMVRYRILSQTPHMPIPNMFTINSETGEIVTVAAGLDREKVSQYTIIVQATDMEGNLNFGLSNTATALISVTDINDNPPELTARTFSGEVPENRVNVVVANLTVIDRDQPHSPNWAAQYRIASGDPQGHFLIRTNPVNNDGMVTVVKPVDYEQNRAFMLTVIVSNRAPLASGIQSSLQSSAGVTISVQDVNEPPVFPSNPKSIRFEEGVPAGTTLTVFAAQDPDLFIHQTVRYSKLSDPANWLRINRTNGQITTMAMLDRESMYVKDNIYEATFLAADNGSPPASGTGTLQIQLIDVNDNAPVLMPKEAQVCERASPRSRVNITASDADADPHVGPFVFELPSYPPSIRRNWTVSRISGDYAQLRLRIAYLDAGVYDVPIMVSDSGNPPLSNRSGIKVKVCPCDDNGDCTTTGAVAAAGLGTGAIIAILICIIILLTMVLVFVMWMKRREKERQAKPLLIDPEDDVRDNILKYDEEGGGEEDQDYDLSQLQQPESLDHIINKPVGVRRVDERPIIAESQYPVRPSLPHPGDIGDFINDGLRAADNDPTAPPYDSLLVFDYEGSGSTAGSVSSLNSSSSGDQDYDYLNDWGPRFKKLADLYGGGDDD</sequence>
<dbReference type="Bgee" id="ENSELUG00000005693">
    <property type="expression patterns" value="Expressed in testis and 7 other cell types or tissues"/>
</dbReference>
<dbReference type="GO" id="GO:0005509">
    <property type="term" value="F:calcium ion binding"/>
    <property type="evidence" value="ECO:0007669"/>
    <property type="project" value="UniProtKB-UniRule"/>
</dbReference>
<comment type="subcellular location">
    <subcellularLocation>
        <location evidence="2">Cell junction</location>
        <location evidence="2">Adherens junction</location>
    </subcellularLocation>
    <subcellularLocation>
        <location evidence="1 16">Cell membrane</location>
        <topology evidence="1 16">Single-pass type I membrane protein</topology>
    </subcellularLocation>
</comment>
<dbReference type="Pfam" id="PF01049">
    <property type="entry name" value="CADH_Y-type_LIR"/>
    <property type="match status" value="1"/>
</dbReference>
<dbReference type="Gene3D" id="4.10.900.10">
    <property type="entry name" value="TCF3-CBD (Catenin binding domain)"/>
    <property type="match status" value="1"/>
</dbReference>
<dbReference type="PRINTS" id="PR01820">
    <property type="entry name" value="DESMOCOLLIN"/>
</dbReference>
<dbReference type="FunFam" id="2.60.40.60:FF:000011">
    <property type="entry name" value="Cadherin 1"/>
    <property type="match status" value="1"/>
</dbReference>
<dbReference type="GO" id="GO:0042074">
    <property type="term" value="P:cell migration involved in gastrulation"/>
    <property type="evidence" value="ECO:0007669"/>
    <property type="project" value="UniProtKB-ARBA"/>
</dbReference>
<keyword evidence="10" id="KW-0965">Cell junction</keyword>
<dbReference type="GO" id="GO:0045296">
    <property type="term" value="F:cadherin binding"/>
    <property type="evidence" value="ECO:0007669"/>
    <property type="project" value="TreeGrafter"/>
</dbReference>
<keyword evidence="9 16" id="KW-0130">Cell adhesion</keyword>
<gene>
    <name evidence="20" type="primary">NRCAM</name>
</gene>
<dbReference type="Pfam" id="PF00028">
    <property type="entry name" value="Cadherin"/>
    <property type="match status" value="5"/>
</dbReference>
<reference evidence="20" key="4">
    <citation type="submission" date="2025-09" db="UniProtKB">
        <authorList>
            <consortium name="Ensembl"/>
        </authorList>
    </citation>
    <scope>IDENTIFICATION</scope>
</reference>
<dbReference type="GO" id="GO:0007156">
    <property type="term" value="P:homophilic cell adhesion via plasma membrane adhesion molecules"/>
    <property type="evidence" value="ECO:0007669"/>
    <property type="project" value="InterPro"/>
</dbReference>
<evidence type="ECO:0000256" key="18">
    <source>
        <dbReference type="SAM" id="Phobius"/>
    </source>
</evidence>
<comment type="function">
    <text evidence="17">Cadherins are calcium-dependent cell adhesion proteins.</text>
</comment>
<evidence type="ECO:0000256" key="5">
    <source>
        <dbReference type="ARBA" id="ARBA00022723"/>
    </source>
</evidence>
<feature type="transmembrane region" description="Helical" evidence="18">
    <location>
        <begin position="867"/>
        <end position="889"/>
    </location>
</feature>
<protein>
    <recommendedName>
        <fullName evidence="14">Cadherin-4</fullName>
    </recommendedName>
</protein>
<evidence type="ECO:0000256" key="11">
    <source>
        <dbReference type="ARBA" id="ARBA00022989"/>
    </source>
</evidence>
<dbReference type="FunFam" id="2.60.40.60:FF:000045">
    <property type="entry name" value="Cadherin 2"/>
    <property type="match status" value="1"/>
</dbReference>
<dbReference type="InterPro" id="IPR014868">
    <property type="entry name" value="Cadherin_pro_dom"/>
</dbReference>
<keyword evidence="21" id="KW-1185">Reference proteome</keyword>
<dbReference type="GO" id="GO:0007043">
    <property type="term" value="P:cell-cell junction assembly"/>
    <property type="evidence" value="ECO:0007669"/>
    <property type="project" value="TreeGrafter"/>
</dbReference>
<dbReference type="FunFam" id="2.60.40.60:FF:000019">
    <property type="entry name" value="Cadherin 2"/>
    <property type="match status" value="1"/>
</dbReference>
<keyword evidence="8 15" id="KW-0106">Calcium</keyword>
<keyword evidence="6" id="KW-0732">Signal</keyword>
<keyword evidence="7" id="KW-0677">Repeat</keyword>
<dbReference type="AlphaFoldDB" id="A0A6Q2WXX0"/>
<evidence type="ECO:0000256" key="3">
    <source>
        <dbReference type="ARBA" id="ARBA00022475"/>
    </source>
</evidence>
<evidence type="ECO:0000256" key="9">
    <source>
        <dbReference type="ARBA" id="ARBA00022889"/>
    </source>
</evidence>
<dbReference type="PANTHER" id="PTHR24027:SF81">
    <property type="entry name" value="CADHERIN-4"/>
    <property type="match status" value="1"/>
</dbReference>
<dbReference type="GO" id="GO:0007398">
    <property type="term" value="P:ectoderm development"/>
    <property type="evidence" value="ECO:0007669"/>
    <property type="project" value="UniProtKB-ARBA"/>
</dbReference>
<dbReference type="PRINTS" id="PR00205">
    <property type="entry name" value="CADHERIN"/>
</dbReference>
<dbReference type="InterPro" id="IPR002126">
    <property type="entry name" value="Cadherin-like_dom"/>
</dbReference>
<name>A0A6Q2WXX0_ESOLU</name>
<evidence type="ECO:0000256" key="10">
    <source>
        <dbReference type="ARBA" id="ARBA00022949"/>
    </source>
</evidence>
<dbReference type="Proteomes" id="UP000265140">
    <property type="component" value="Chromosome 17"/>
</dbReference>
<dbReference type="GeneTree" id="ENSGT00940000158073"/>
<feature type="domain" description="Cadherin" evidence="19">
    <location>
        <begin position="640"/>
        <end position="747"/>
    </location>
</feature>
<evidence type="ECO:0000256" key="1">
    <source>
        <dbReference type="ARBA" id="ARBA00004251"/>
    </source>
</evidence>
<evidence type="ECO:0000256" key="2">
    <source>
        <dbReference type="ARBA" id="ARBA00004536"/>
    </source>
</evidence>
<dbReference type="GO" id="GO:0000902">
    <property type="term" value="P:cell morphogenesis"/>
    <property type="evidence" value="ECO:0007669"/>
    <property type="project" value="TreeGrafter"/>
</dbReference>
<dbReference type="GO" id="GO:0016342">
    <property type="term" value="C:catenin complex"/>
    <property type="evidence" value="ECO:0007669"/>
    <property type="project" value="TreeGrafter"/>
</dbReference>
<dbReference type="GO" id="GO:0001841">
    <property type="term" value="P:neural tube formation"/>
    <property type="evidence" value="ECO:0007669"/>
    <property type="project" value="UniProtKB-ARBA"/>
</dbReference>
<feature type="domain" description="Cadherin" evidence="19">
    <location>
        <begin position="302"/>
        <end position="409"/>
    </location>
</feature>
<keyword evidence="3" id="KW-1003">Cell membrane</keyword>
<evidence type="ECO:0000259" key="19">
    <source>
        <dbReference type="PROSITE" id="PS50268"/>
    </source>
</evidence>
<dbReference type="GO" id="GO:0007498">
    <property type="term" value="P:mesoderm development"/>
    <property type="evidence" value="ECO:0007669"/>
    <property type="project" value="UniProtKB-ARBA"/>
</dbReference>
<dbReference type="GO" id="GO:0060027">
    <property type="term" value="P:convergent extension involved in gastrulation"/>
    <property type="evidence" value="ECO:0007669"/>
    <property type="project" value="UniProtKB-ARBA"/>
</dbReference>
<proteinExistence type="predicted"/>
<evidence type="ECO:0000313" key="20">
    <source>
        <dbReference type="Ensembl" id="ENSELUP00000046073.2"/>
    </source>
</evidence>
<dbReference type="CDD" id="cd11304">
    <property type="entry name" value="Cadherin_repeat"/>
    <property type="match status" value="4"/>
</dbReference>
<dbReference type="Gene3D" id="2.60.40.60">
    <property type="entry name" value="Cadherins"/>
    <property type="match status" value="6"/>
</dbReference>
<dbReference type="GO" id="GO:0042478">
    <property type="term" value="P:regulation of eye photoreceptor cell development"/>
    <property type="evidence" value="ECO:0007669"/>
    <property type="project" value="Ensembl"/>
</dbReference>
<dbReference type="GO" id="GO:0034332">
    <property type="term" value="P:adherens junction organization"/>
    <property type="evidence" value="ECO:0007669"/>
    <property type="project" value="UniProtKB-ARBA"/>
</dbReference>
<evidence type="ECO:0000256" key="6">
    <source>
        <dbReference type="ARBA" id="ARBA00022729"/>
    </source>
</evidence>
<evidence type="ECO:0000256" key="12">
    <source>
        <dbReference type="ARBA" id="ARBA00023136"/>
    </source>
</evidence>
<dbReference type="GO" id="GO:0030010">
    <property type="term" value="P:establishment of cell polarity"/>
    <property type="evidence" value="ECO:0007669"/>
    <property type="project" value="UniProtKB-ARBA"/>
</dbReference>
<dbReference type="GO" id="GO:0060042">
    <property type="term" value="P:retina morphogenesis in camera-type eye"/>
    <property type="evidence" value="ECO:0007669"/>
    <property type="project" value="Ensembl"/>
</dbReference>
<dbReference type="GO" id="GO:0021545">
    <property type="term" value="P:cranial nerve development"/>
    <property type="evidence" value="ECO:0007669"/>
    <property type="project" value="Ensembl"/>
</dbReference>
<dbReference type="InterPro" id="IPR027397">
    <property type="entry name" value="Catenin-bd_sf"/>
</dbReference>
<dbReference type="InterPro" id="IPR000233">
    <property type="entry name" value="Cadherin_Y-type_LIR"/>
</dbReference>
<dbReference type="SUPFAM" id="SSF49313">
    <property type="entry name" value="Cadherin-like"/>
    <property type="match status" value="6"/>
</dbReference>
<feature type="domain" description="Cadherin" evidence="19">
    <location>
        <begin position="525"/>
        <end position="639"/>
    </location>
</feature>
<dbReference type="SMART" id="SM00112">
    <property type="entry name" value="CA"/>
    <property type="match status" value="5"/>
</dbReference>
<evidence type="ECO:0000256" key="8">
    <source>
        <dbReference type="ARBA" id="ARBA00022837"/>
    </source>
</evidence>
<organism evidence="20 21">
    <name type="scientific">Esox lucius</name>
    <name type="common">Northern pike</name>
    <dbReference type="NCBI Taxonomy" id="8010"/>
    <lineage>
        <taxon>Eukaryota</taxon>
        <taxon>Metazoa</taxon>
        <taxon>Chordata</taxon>
        <taxon>Craniata</taxon>
        <taxon>Vertebrata</taxon>
        <taxon>Euteleostomi</taxon>
        <taxon>Actinopterygii</taxon>
        <taxon>Neopterygii</taxon>
        <taxon>Teleostei</taxon>
        <taxon>Protacanthopterygii</taxon>
        <taxon>Esociformes</taxon>
        <taxon>Esocidae</taxon>
        <taxon>Esox</taxon>
    </lineage>
</organism>
<dbReference type="Pfam" id="PF08758">
    <property type="entry name" value="Cadherin_pro"/>
    <property type="match status" value="1"/>
</dbReference>
<evidence type="ECO:0000256" key="15">
    <source>
        <dbReference type="PROSITE-ProRule" id="PRU00043"/>
    </source>
</evidence>
<keyword evidence="5" id="KW-0479">Metal-binding</keyword>
<dbReference type="FunFam" id="2.60.40.60:FF:000022">
    <property type="entry name" value="Cadherin 2"/>
    <property type="match status" value="1"/>
</dbReference>
<evidence type="ECO:0000256" key="17">
    <source>
        <dbReference type="RuleBase" id="RU004357"/>
    </source>
</evidence>
<dbReference type="InterPro" id="IPR015919">
    <property type="entry name" value="Cadherin-like_sf"/>
</dbReference>
<evidence type="ECO:0000256" key="7">
    <source>
        <dbReference type="ARBA" id="ARBA00022737"/>
    </source>
</evidence>
<reference evidence="20" key="3">
    <citation type="submission" date="2025-08" db="UniProtKB">
        <authorList>
            <consortium name="Ensembl"/>
        </authorList>
    </citation>
    <scope>IDENTIFICATION</scope>
</reference>
<dbReference type="FunFam" id="4.10.900.10:FF:000001">
    <property type="entry name" value="Cadherin 2"/>
    <property type="match status" value="1"/>
</dbReference>
<reference evidence="21" key="1">
    <citation type="journal article" date="2014" name="PLoS ONE">
        <title>The genome and linkage map of the northern pike (Esox lucius): conserved synteny revealed between the salmonid sister group and the Neoteleostei.</title>
        <authorList>
            <person name="Rondeau E.B."/>
            <person name="Minkley D.R."/>
            <person name="Leong J.S."/>
            <person name="Messmer A.M."/>
            <person name="Jantzen J.R."/>
            <person name="von Schalburg K.R."/>
            <person name="Lemon C."/>
            <person name="Bird N.H."/>
            <person name="Koop B.F."/>
        </authorList>
    </citation>
    <scope>NUCLEOTIDE SEQUENCE</scope>
</reference>
<evidence type="ECO:0000313" key="21">
    <source>
        <dbReference type="Proteomes" id="UP000265140"/>
    </source>
</evidence>
<keyword evidence="4 16" id="KW-0812">Transmembrane</keyword>